<dbReference type="SMART" id="SM00530">
    <property type="entry name" value="HTH_XRE"/>
    <property type="match status" value="1"/>
</dbReference>
<keyword evidence="3" id="KW-1185">Reference proteome</keyword>
<dbReference type="AlphaFoldDB" id="A0A4D4LJI9"/>
<dbReference type="InterPro" id="IPR010982">
    <property type="entry name" value="Lambda_DNA-bd_dom_sf"/>
</dbReference>
<name>A0A4D4LJI9_STRVO</name>
<proteinExistence type="predicted"/>
<feature type="domain" description="HTH cro/C1-type" evidence="1">
    <location>
        <begin position="43"/>
        <end position="97"/>
    </location>
</feature>
<dbReference type="GO" id="GO:0003677">
    <property type="term" value="F:DNA binding"/>
    <property type="evidence" value="ECO:0007669"/>
    <property type="project" value="InterPro"/>
</dbReference>
<dbReference type="InterPro" id="IPR001387">
    <property type="entry name" value="Cro/C1-type_HTH"/>
</dbReference>
<dbReference type="PROSITE" id="PS50943">
    <property type="entry name" value="HTH_CROC1"/>
    <property type="match status" value="1"/>
</dbReference>
<accession>A0A4D4LJI9</accession>
<dbReference type="Pfam" id="PF19054">
    <property type="entry name" value="DUF5753"/>
    <property type="match status" value="1"/>
</dbReference>
<gene>
    <name evidence="2" type="ORF">SVIO_092410</name>
</gene>
<protein>
    <submittedName>
        <fullName evidence="2">Transcriptional regulator</fullName>
    </submittedName>
</protein>
<organism evidence="2 3">
    <name type="scientific">Streptomyces violaceusniger</name>
    <dbReference type="NCBI Taxonomy" id="68280"/>
    <lineage>
        <taxon>Bacteria</taxon>
        <taxon>Bacillati</taxon>
        <taxon>Actinomycetota</taxon>
        <taxon>Actinomycetes</taxon>
        <taxon>Kitasatosporales</taxon>
        <taxon>Streptomycetaceae</taxon>
        <taxon>Streptomyces</taxon>
        <taxon>Streptomyces violaceusniger group</taxon>
    </lineage>
</organism>
<comment type="caution">
    <text evidence="2">The sequence shown here is derived from an EMBL/GenBank/DDBJ whole genome shotgun (WGS) entry which is preliminary data.</text>
</comment>
<dbReference type="Gene3D" id="1.10.260.40">
    <property type="entry name" value="lambda repressor-like DNA-binding domains"/>
    <property type="match status" value="1"/>
</dbReference>
<dbReference type="Pfam" id="PF13560">
    <property type="entry name" value="HTH_31"/>
    <property type="match status" value="1"/>
</dbReference>
<evidence type="ECO:0000259" key="1">
    <source>
        <dbReference type="PROSITE" id="PS50943"/>
    </source>
</evidence>
<evidence type="ECO:0000313" key="2">
    <source>
        <dbReference type="EMBL" id="GDY58618.1"/>
    </source>
</evidence>
<dbReference type="Proteomes" id="UP000301309">
    <property type="component" value="Unassembled WGS sequence"/>
</dbReference>
<dbReference type="InterPro" id="IPR043917">
    <property type="entry name" value="DUF5753"/>
</dbReference>
<reference evidence="2 3" key="1">
    <citation type="journal article" date="2020" name="Int. J. Syst. Evol. Microbiol.">
        <title>Reclassification of Streptomyces castelarensis and Streptomyces sporoclivatus as later heterotypic synonyms of Streptomyces antimycoticus.</title>
        <authorList>
            <person name="Komaki H."/>
            <person name="Tamura T."/>
        </authorList>
    </citation>
    <scope>NUCLEOTIDE SEQUENCE [LARGE SCALE GENOMIC DNA]</scope>
    <source>
        <strain evidence="2 3">NBRC 13459</strain>
    </source>
</reference>
<evidence type="ECO:0000313" key="3">
    <source>
        <dbReference type="Proteomes" id="UP000301309"/>
    </source>
</evidence>
<dbReference type="CDD" id="cd00093">
    <property type="entry name" value="HTH_XRE"/>
    <property type="match status" value="1"/>
</dbReference>
<dbReference type="EMBL" id="BJHW01000002">
    <property type="protein sequence ID" value="GDY58618.1"/>
    <property type="molecule type" value="Genomic_DNA"/>
</dbReference>
<dbReference type="SUPFAM" id="SSF47413">
    <property type="entry name" value="lambda repressor-like DNA-binding domains"/>
    <property type="match status" value="1"/>
</dbReference>
<sequence length="309" mass="35285">MSFVAWHTVQAYDSHSYGRRDVSEARPAGAAPTVLRRVLGKRLRHLRERAKVSFEEAAKAIEVTPLTVRRMEKAEVGLKIPYLKELLRNYGVRGPEMENFLALAREANQPGWWHQFRDVLPDWFSVYVSLESEATVIRAYEPHYVPGLLQTEDYARAVLRMGFPRDTEEELERRIALRVKRQGLLTKPDAPTIWAILDETVLHRPVGGSRVMRDQIDHLIDTLDVPKVRLQIMRFAAGPHPGAFGPFHYFRFGFSELPDVVYTESLTGAVYVDKPAEVVAYLEVLDRMAVQAEPIGDSSTILAELRKEH</sequence>